<dbReference type="GO" id="GO:0006367">
    <property type="term" value="P:transcription initiation at RNA polymerase II promoter"/>
    <property type="evidence" value="ECO:0007669"/>
    <property type="project" value="InterPro"/>
</dbReference>
<dbReference type="Proteomes" id="UP001152747">
    <property type="component" value="Unassembled WGS sequence"/>
</dbReference>
<dbReference type="GO" id="GO:0005634">
    <property type="term" value="C:nucleus"/>
    <property type="evidence" value="ECO:0007669"/>
    <property type="project" value="UniProtKB-SubCell"/>
</dbReference>
<dbReference type="GO" id="GO:0003677">
    <property type="term" value="F:DNA binding"/>
    <property type="evidence" value="ECO:0007669"/>
    <property type="project" value="UniProtKB-KW"/>
</dbReference>
<evidence type="ECO:0000256" key="7">
    <source>
        <dbReference type="SAM" id="MobiDB-lite"/>
    </source>
</evidence>
<dbReference type="InterPro" id="IPR008851">
    <property type="entry name" value="TFIIF-alpha"/>
</dbReference>
<dbReference type="AlphaFoldDB" id="A0A9P1I7I6"/>
<evidence type="ECO:0000256" key="5">
    <source>
        <dbReference type="ARBA" id="ARBA00023242"/>
    </source>
</evidence>
<name>A0A9P1I7I6_9PELO</name>
<comment type="caution">
    <text evidence="8">The sequence shown here is derived from an EMBL/GenBank/DDBJ whole genome shotgun (WGS) entry which is preliminary data.</text>
</comment>
<evidence type="ECO:0000256" key="1">
    <source>
        <dbReference type="ARBA" id="ARBA00004123"/>
    </source>
</evidence>
<feature type="region of interest" description="Disordered" evidence="7">
    <location>
        <begin position="1"/>
        <end position="31"/>
    </location>
</feature>
<comment type="function">
    <text evidence="6">TFIIF is a general transcription initiation factor that binds to RNA polymerase II and helps to recruit it to the initiation complex in collaboration with TFIIB. It promotes transcription elongation.</text>
</comment>
<sequence>MSAPVQSDFSVRVAKRSDEMPGWGEEPENARNSRRNADYWVFLKPTSSCEFQAYKVDEWHKFLPSITHKTLDIIQAEEKFLQ</sequence>
<accession>A0A9P1I7I6</accession>
<keyword evidence="3 6" id="KW-0238">DNA-binding</keyword>
<evidence type="ECO:0000256" key="2">
    <source>
        <dbReference type="ARBA" id="ARBA00023015"/>
    </source>
</evidence>
<evidence type="ECO:0000256" key="3">
    <source>
        <dbReference type="ARBA" id="ARBA00023125"/>
    </source>
</evidence>
<comment type="subcellular location">
    <subcellularLocation>
        <location evidence="1 6">Nucleus</location>
    </subcellularLocation>
</comment>
<organism evidence="8 9">
    <name type="scientific">Caenorhabditis angaria</name>
    <dbReference type="NCBI Taxonomy" id="860376"/>
    <lineage>
        <taxon>Eukaryota</taxon>
        <taxon>Metazoa</taxon>
        <taxon>Ecdysozoa</taxon>
        <taxon>Nematoda</taxon>
        <taxon>Chromadorea</taxon>
        <taxon>Rhabditida</taxon>
        <taxon>Rhabditina</taxon>
        <taxon>Rhabditomorpha</taxon>
        <taxon>Rhabditoidea</taxon>
        <taxon>Rhabditidae</taxon>
        <taxon>Peloderinae</taxon>
        <taxon>Caenorhabditis</taxon>
    </lineage>
</organism>
<keyword evidence="5 6" id="KW-0539">Nucleus</keyword>
<gene>
    <name evidence="8" type="ORF">CAMP_LOCUS2751</name>
</gene>
<evidence type="ECO:0000313" key="9">
    <source>
        <dbReference type="Proteomes" id="UP001152747"/>
    </source>
</evidence>
<dbReference type="Pfam" id="PF05793">
    <property type="entry name" value="TFIIF_alpha"/>
    <property type="match status" value="1"/>
</dbReference>
<comment type="similarity">
    <text evidence="6">Belongs to the TFIIF alpha subunit family.</text>
</comment>
<dbReference type="InterPro" id="IPR011039">
    <property type="entry name" value="TFIIF_interaction"/>
</dbReference>
<dbReference type="GO" id="GO:0032968">
    <property type="term" value="P:positive regulation of transcription elongation by RNA polymerase II"/>
    <property type="evidence" value="ECO:0007669"/>
    <property type="project" value="InterPro"/>
</dbReference>
<dbReference type="SUPFAM" id="SSF50916">
    <property type="entry name" value="Rap30/74 interaction domains"/>
    <property type="match status" value="1"/>
</dbReference>
<evidence type="ECO:0000313" key="8">
    <source>
        <dbReference type="EMBL" id="CAI5440114.1"/>
    </source>
</evidence>
<dbReference type="EMBL" id="CANHGI010000001">
    <property type="protein sequence ID" value="CAI5440114.1"/>
    <property type="molecule type" value="Genomic_DNA"/>
</dbReference>
<dbReference type="OrthoDB" id="76676at2759"/>
<reference evidence="8" key="1">
    <citation type="submission" date="2022-11" db="EMBL/GenBank/DDBJ databases">
        <authorList>
            <person name="Kikuchi T."/>
        </authorList>
    </citation>
    <scope>NUCLEOTIDE SEQUENCE</scope>
    <source>
        <strain evidence="8">PS1010</strain>
    </source>
</reference>
<keyword evidence="4 6" id="KW-0804">Transcription</keyword>
<protein>
    <recommendedName>
        <fullName evidence="6">Transcription initiation factor IIF subunit alpha</fullName>
    </recommendedName>
</protein>
<evidence type="ECO:0000256" key="6">
    <source>
        <dbReference type="RuleBase" id="RU366044"/>
    </source>
</evidence>
<proteinExistence type="inferred from homology"/>
<keyword evidence="9" id="KW-1185">Reference proteome</keyword>
<evidence type="ECO:0000256" key="4">
    <source>
        <dbReference type="ARBA" id="ARBA00023163"/>
    </source>
</evidence>
<keyword evidence="2 6" id="KW-0805">Transcription regulation</keyword>